<evidence type="ECO:0000313" key="5">
    <source>
        <dbReference type="Proteomes" id="UP001194580"/>
    </source>
</evidence>
<comment type="caution">
    <text evidence="4">The sequence shown here is derived from an EMBL/GenBank/DDBJ whole genome shotgun (WGS) entry which is preliminary data.</text>
</comment>
<dbReference type="Gene3D" id="3.40.630.10">
    <property type="entry name" value="Zn peptidases"/>
    <property type="match status" value="1"/>
</dbReference>
<evidence type="ECO:0000313" key="4">
    <source>
        <dbReference type="EMBL" id="KAG0279148.1"/>
    </source>
</evidence>
<gene>
    <name evidence="4" type="ORF">BGZ95_002123</name>
</gene>
<keyword evidence="5" id="KW-1185">Reference proteome</keyword>
<evidence type="ECO:0000256" key="2">
    <source>
        <dbReference type="SAM" id="MobiDB-lite"/>
    </source>
</evidence>
<accession>A0AAD4DIL2</accession>
<feature type="region of interest" description="Disordered" evidence="2">
    <location>
        <begin position="36"/>
        <end position="60"/>
    </location>
</feature>
<comment type="similarity">
    <text evidence="1">Belongs to the peptidase M20A family.</text>
</comment>
<dbReference type="SUPFAM" id="SSF53187">
    <property type="entry name" value="Zn-dependent exopeptidases"/>
    <property type="match status" value="1"/>
</dbReference>
<dbReference type="InterPro" id="IPR052030">
    <property type="entry name" value="Peptidase_M20/M20A_hydrolases"/>
</dbReference>
<name>A0AAD4DIL2_9FUNG</name>
<dbReference type="Pfam" id="PF07687">
    <property type="entry name" value="M20_dimer"/>
    <property type="match status" value="1"/>
</dbReference>
<dbReference type="NCBIfam" id="TIGR01891">
    <property type="entry name" value="amidohydrolases"/>
    <property type="match status" value="1"/>
</dbReference>
<reference evidence="4" key="1">
    <citation type="journal article" date="2020" name="Fungal Divers.">
        <title>Resolving the Mortierellaceae phylogeny through synthesis of multi-gene phylogenetics and phylogenomics.</title>
        <authorList>
            <person name="Vandepol N."/>
            <person name="Liber J."/>
            <person name="Desiro A."/>
            <person name="Na H."/>
            <person name="Kennedy M."/>
            <person name="Barry K."/>
            <person name="Grigoriev I.V."/>
            <person name="Miller A.N."/>
            <person name="O'Donnell K."/>
            <person name="Stajich J.E."/>
            <person name="Bonito G."/>
        </authorList>
    </citation>
    <scope>NUCLEOTIDE SEQUENCE</scope>
    <source>
        <strain evidence="4">NRRL 28262</strain>
    </source>
</reference>
<dbReference type="SUPFAM" id="SSF55031">
    <property type="entry name" value="Bacterial exopeptidase dimerisation domain"/>
    <property type="match status" value="1"/>
</dbReference>
<proteinExistence type="inferred from homology"/>
<organism evidence="4 5">
    <name type="scientific">Linnemannia exigua</name>
    <dbReference type="NCBI Taxonomy" id="604196"/>
    <lineage>
        <taxon>Eukaryota</taxon>
        <taxon>Fungi</taxon>
        <taxon>Fungi incertae sedis</taxon>
        <taxon>Mucoromycota</taxon>
        <taxon>Mortierellomycotina</taxon>
        <taxon>Mortierellomycetes</taxon>
        <taxon>Mortierellales</taxon>
        <taxon>Mortierellaceae</taxon>
        <taxon>Linnemannia</taxon>
    </lineage>
</organism>
<dbReference type="GO" id="GO:0016805">
    <property type="term" value="F:dipeptidase activity"/>
    <property type="evidence" value="ECO:0007669"/>
    <property type="project" value="TreeGrafter"/>
</dbReference>
<dbReference type="Pfam" id="PF01546">
    <property type="entry name" value="Peptidase_M20"/>
    <property type="match status" value="1"/>
</dbReference>
<sequence>MSSEKSNTSPSVPATGCLSIFKGIFTAKPASSEEEFNEKNGHLYNGEGSNSNSTNTTLPPAYQSLSQEMSQLFVDGTGVPLSDLWEKDEFAKAVHLAIEGASSELREISLKLHEDPELSYEEYRAHALVTDYLEKKGFEVERKAYGLDTAFVARAGNSDKVTVGICSEYDALPSTDSPNGAFHACGHNLICISGLATAIGLKTVIEQFGLEGQVKLFGTPAEETSGGKIVMLEKGAFKDVDVCMMLHGANGDVVYPAFLALDTVTVEFFGKASHASASPWEGINALDAAIQAYSNIAMMRQQMHPSQRVHGIIKDGGKAANIIPDYTNSVYTVRAPKFTEVEVLKKRVEKIFNAAATSTGCTVKLTWGIPYKDIITNDPLARKFEHYMNTQGLKYVSKEEQQSKLSGSTDMGNLTYALPGIHPMFNILNLIGEDDKTMGLHTKDFAHAAAQPIAHVATLRASKSLALTGLECIVDSVFLKAVKQDFDAQVQN</sequence>
<dbReference type="PANTHER" id="PTHR30575">
    <property type="entry name" value="PEPTIDASE M20"/>
    <property type="match status" value="1"/>
</dbReference>
<dbReference type="InterPro" id="IPR002933">
    <property type="entry name" value="Peptidase_M20"/>
</dbReference>
<dbReference type="PANTHER" id="PTHR30575:SF0">
    <property type="entry name" value="XAA-ARG DIPEPTIDASE"/>
    <property type="match status" value="1"/>
</dbReference>
<dbReference type="Proteomes" id="UP001194580">
    <property type="component" value="Unassembled WGS sequence"/>
</dbReference>
<dbReference type="CDD" id="cd05672">
    <property type="entry name" value="M20_ACY1L2-like"/>
    <property type="match status" value="1"/>
</dbReference>
<dbReference type="Gene3D" id="3.30.70.360">
    <property type="match status" value="1"/>
</dbReference>
<evidence type="ECO:0000256" key="1">
    <source>
        <dbReference type="ARBA" id="ARBA00006247"/>
    </source>
</evidence>
<dbReference type="InterPro" id="IPR036264">
    <property type="entry name" value="Bact_exopeptidase_dim_dom"/>
</dbReference>
<feature type="domain" description="Peptidase M20 dimerisation" evidence="3">
    <location>
        <begin position="263"/>
        <end position="356"/>
    </location>
</feature>
<dbReference type="EMBL" id="JAAAIL010000144">
    <property type="protein sequence ID" value="KAG0279148.1"/>
    <property type="molecule type" value="Genomic_DNA"/>
</dbReference>
<dbReference type="InterPro" id="IPR011650">
    <property type="entry name" value="Peptidase_M20_dimer"/>
</dbReference>
<evidence type="ECO:0000259" key="3">
    <source>
        <dbReference type="Pfam" id="PF07687"/>
    </source>
</evidence>
<dbReference type="AlphaFoldDB" id="A0AAD4DIL2"/>
<dbReference type="FunFam" id="3.30.70.360:FF:000004">
    <property type="entry name" value="Peptidase M20 domain-containing protein 2"/>
    <property type="match status" value="1"/>
</dbReference>
<protein>
    <recommendedName>
        <fullName evidence="3">Peptidase M20 dimerisation domain-containing protein</fullName>
    </recommendedName>
</protein>
<dbReference type="InterPro" id="IPR017439">
    <property type="entry name" value="Amidohydrolase"/>
</dbReference>